<proteinExistence type="predicted"/>
<feature type="domain" description="Conjugative transposon TraM C-terminal" evidence="1">
    <location>
        <begin position="303"/>
        <end position="447"/>
    </location>
</feature>
<organism evidence="2 3">
    <name type="scientific">Pontibacter ummariensis</name>
    <dbReference type="NCBI Taxonomy" id="1610492"/>
    <lineage>
        <taxon>Bacteria</taxon>
        <taxon>Pseudomonadati</taxon>
        <taxon>Bacteroidota</taxon>
        <taxon>Cytophagia</taxon>
        <taxon>Cytophagales</taxon>
        <taxon>Hymenobacteraceae</taxon>
        <taxon>Pontibacter</taxon>
    </lineage>
</organism>
<dbReference type="Proteomes" id="UP000198432">
    <property type="component" value="Unassembled WGS sequence"/>
</dbReference>
<gene>
    <name evidence="2" type="ORF">SAMN06296052_1395</name>
</gene>
<evidence type="ECO:0000313" key="2">
    <source>
        <dbReference type="EMBL" id="SNT28014.1"/>
    </source>
</evidence>
<dbReference type="EMBL" id="FZOQ01000039">
    <property type="protein sequence ID" value="SNT28014.1"/>
    <property type="molecule type" value="Genomic_DNA"/>
</dbReference>
<dbReference type="InterPro" id="IPR022187">
    <property type="entry name" value="Conjug_transposon_TraM"/>
</dbReference>
<keyword evidence="3" id="KW-1185">Reference proteome</keyword>
<dbReference type="AlphaFoldDB" id="A0A239LEQ2"/>
<dbReference type="NCBIfam" id="TIGR03779">
    <property type="entry name" value="Bac_Flav_CT_M"/>
    <property type="match status" value="1"/>
</dbReference>
<sequence>MKTHSEESLRKRRFLLVLPLLVLPFLTMAFWALGGGAGTAARASQAAKGLNLQLPEPQFKKGESSKLGLYQQARRGLQKQQRTNGQHFLHRLGLAPAEEKGTGDALGNLAPGTPAGAPGKTALAFGLAQQDPNEEKINERLSRLTQLVSQEDALPQTRQKTKAAGTPFAKSDDRFSQDVAKLETMMRTMGGGNGGAAADPEIQQLEGVLERILDIQHPERVKEKRMEKSLENQEQVFAVQATSQGPAITLLHQATSPYSSESTLRTVPRTSAPAPPSRALNAFYSLHLSPHQNMPEQQGNILEAAVHETQTLLAGATVKLRLLQDVYLGGRLLPAGSLLHGTCQIRGERLTIAVTSIRSGNSLLPVSLAAYDLDGMEGLSIPGAAIGDAARQGAGRAISQSLQLPSLSPSLGAQAMGAGLDAARGLLSKGTRQVKVTVRAGHHLLLRDQKTSF</sequence>
<dbReference type="RefSeq" id="WP_089321772.1">
    <property type="nucleotide sequence ID" value="NZ_FZOQ01000039.1"/>
</dbReference>
<dbReference type="InterPro" id="IPR055407">
    <property type="entry name" value="TraM_C"/>
</dbReference>
<dbReference type="Pfam" id="PF12508">
    <property type="entry name" value="Transposon_TraM"/>
    <property type="match status" value="1"/>
</dbReference>
<dbReference type="OrthoDB" id="1453786at2"/>
<evidence type="ECO:0000259" key="1">
    <source>
        <dbReference type="Pfam" id="PF12508"/>
    </source>
</evidence>
<evidence type="ECO:0000313" key="3">
    <source>
        <dbReference type="Proteomes" id="UP000198432"/>
    </source>
</evidence>
<name>A0A239LEQ2_9BACT</name>
<accession>A0A239LEQ2</accession>
<reference evidence="3" key="1">
    <citation type="submission" date="2017-06" db="EMBL/GenBank/DDBJ databases">
        <authorList>
            <person name="Varghese N."/>
            <person name="Submissions S."/>
        </authorList>
    </citation>
    <scope>NUCLEOTIDE SEQUENCE [LARGE SCALE GENOMIC DNA]</scope>
    <source>
        <strain evidence="3">NKM1</strain>
    </source>
</reference>
<protein>
    <submittedName>
        <fullName evidence="2">Bacteroides conjugative transposon TraM protein</fullName>
    </submittedName>
</protein>